<dbReference type="InterPro" id="IPR018547">
    <property type="entry name" value="AbiEi_C"/>
</dbReference>
<comment type="caution">
    <text evidence="2">The sequence shown here is derived from an EMBL/GenBank/DDBJ whole genome shotgun (WGS) entry which is preliminary data.</text>
</comment>
<dbReference type="Pfam" id="PF09407">
    <property type="entry name" value="AbiEi_1"/>
    <property type="match status" value="1"/>
</dbReference>
<organism evidence="2 3">
    <name type="scientific">Eiseniibacteriota bacterium</name>
    <dbReference type="NCBI Taxonomy" id="2212470"/>
    <lineage>
        <taxon>Bacteria</taxon>
        <taxon>Candidatus Eiseniibacteriota</taxon>
    </lineage>
</organism>
<evidence type="ECO:0000259" key="1">
    <source>
        <dbReference type="Pfam" id="PF09407"/>
    </source>
</evidence>
<dbReference type="Proteomes" id="UP000748308">
    <property type="component" value="Unassembled WGS sequence"/>
</dbReference>
<protein>
    <submittedName>
        <fullName evidence="2">Type IV toxin-antitoxin system AbiEi family antitoxin</fullName>
    </submittedName>
</protein>
<evidence type="ECO:0000313" key="3">
    <source>
        <dbReference type="Proteomes" id="UP000748308"/>
    </source>
</evidence>
<reference evidence="2" key="1">
    <citation type="submission" date="2019-03" db="EMBL/GenBank/DDBJ databases">
        <title>Lake Tanganyika Metagenome-Assembled Genomes (MAGs).</title>
        <authorList>
            <person name="Tran P."/>
        </authorList>
    </citation>
    <scope>NUCLEOTIDE SEQUENCE</scope>
    <source>
        <strain evidence="2">M_DeepCast_400m_m2_100</strain>
    </source>
</reference>
<gene>
    <name evidence="2" type="ORF">FJY75_03495</name>
</gene>
<name>A0A937X745_UNCEI</name>
<sequence length="270" mass="29851">MPRDPQDLHRTLGELVDAHQAGGRYVVTRAEAGRALGVSDEALKKAVQRLVAKRRLAVPRRGFFVIVPVEYRQAGAPPPSWYIDDLMKFSGRRYYVGLLSAAALQGAAHQQPQEFQVVADGQLRPVTAGRARIRFFRKLHIESTPIMSMKTETGKMHVSTPEATALDLVRYLKGAGHIGHVASVLAELAERMDASRLAGLARLEGDLPSAQRLGHLLDAVAASKVGTSLATWIAERRPRFVSLRSDRSSKHATKDERWRVLVNEKIEIEA</sequence>
<dbReference type="AlphaFoldDB" id="A0A937X745"/>
<proteinExistence type="predicted"/>
<evidence type="ECO:0000313" key="2">
    <source>
        <dbReference type="EMBL" id="MBM3316896.1"/>
    </source>
</evidence>
<feature type="domain" description="AbiEi antitoxin C-terminal" evidence="1">
    <location>
        <begin position="87"/>
        <end position="218"/>
    </location>
</feature>
<accession>A0A937X745</accession>
<dbReference type="EMBL" id="VGIY01000053">
    <property type="protein sequence ID" value="MBM3316896.1"/>
    <property type="molecule type" value="Genomic_DNA"/>
</dbReference>